<dbReference type="PANTHER" id="PTHR12141:SF5">
    <property type="entry name" value="ARFAPTIN"/>
    <property type="match status" value="1"/>
</dbReference>
<reference evidence="2 3" key="2">
    <citation type="journal article" date="2019" name="G3 (Bethesda)">
        <title>Hybrid Assembly of the Genome of the Entomopathogenic Nematode Steinernema carpocapsae Identifies the X-Chromosome.</title>
        <authorList>
            <person name="Serra L."/>
            <person name="Macchietto M."/>
            <person name="Macias-Munoz A."/>
            <person name="McGill C.J."/>
            <person name="Rodriguez I.M."/>
            <person name="Rodriguez B."/>
            <person name="Murad R."/>
            <person name="Mortazavi A."/>
        </authorList>
    </citation>
    <scope>NUCLEOTIDE SEQUENCE [LARGE SCALE GENOMIC DNA]</scope>
    <source>
        <strain evidence="2 3">ALL</strain>
    </source>
</reference>
<dbReference type="PROSITE" id="PS50870">
    <property type="entry name" value="AH"/>
    <property type="match status" value="1"/>
</dbReference>
<organism evidence="2 3">
    <name type="scientific">Steinernema carpocapsae</name>
    <name type="common">Entomopathogenic nematode</name>
    <dbReference type="NCBI Taxonomy" id="34508"/>
    <lineage>
        <taxon>Eukaryota</taxon>
        <taxon>Metazoa</taxon>
        <taxon>Ecdysozoa</taxon>
        <taxon>Nematoda</taxon>
        <taxon>Chromadorea</taxon>
        <taxon>Rhabditida</taxon>
        <taxon>Tylenchina</taxon>
        <taxon>Panagrolaimomorpha</taxon>
        <taxon>Strongyloidoidea</taxon>
        <taxon>Steinernematidae</taxon>
        <taxon>Steinernema</taxon>
    </lineage>
</organism>
<comment type="caution">
    <text evidence="2">The sequence shown here is derived from an EMBL/GenBank/DDBJ whole genome shotgun (WGS) entry which is preliminary data.</text>
</comment>
<dbReference type="GO" id="GO:0034315">
    <property type="term" value="P:regulation of Arp2/3 complex-mediated actin nucleation"/>
    <property type="evidence" value="ECO:0007669"/>
    <property type="project" value="TreeGrafter"/>
</dbReference>
<dbReference type="GO" id="GO:0005543">
    <property type="term" value="F:phospholipid binding"/>
    <property type="evidence" value="ECO:0007669"/>
    <property type="project" value="TreeGrafter"/>
</dbReference>
<dbReference type="OrthoDB" id="10400734at2759"/>
<dbReference type="SMART" id="SM01015">
    <property type="entry name" value="Arfaptin"/>
    <property type="match status" value="1"/>
</dbReference>
<sequence>MALIQDEPAEPQNEVRIVSKKKESTISVVKSQAKTAYQILLAELQRRFDDIRERMLEKFRMEFGPNMLKFKELIGQEVNLTSDPEVEELIQEVQKMAAQYRRLSTEADGFRTASNAVNAKMRDLGGRFHTVSIFERDNSGVHLNCYQLSMAFATMSTNGGNANKDGLAEILKGFVDAFKNLSNTVMEDALAATKNYYTRRYELDAARYKMELLNESPTISAFEKDKLKKDIEIKRGPYEEAKAALKSKVGLMKQYRSQLVYQQSKALHEALIRYHEANAKILRESLIQTETNYEKNQEEPSVLVSRSSEQA</sequence>
<name>A0A4U5N334_STECR</name>
<evidence type="ECO:0000313" key="3">
    <source>
        <dbReference type="Proteomes" id="UP000298663"/>
    </source>
</evidence>
<reference evidence="2 3" key="1">
    <citation type="journal article" date="2015" name="Genome Biol.">
        <title>Comparative genomics of Steinernema reveals deeply conserved gene regulatory networks.</title>
        <authorList>
            <person name="Dillman A.R."/>
            <person name="Macchietto M."/>
            <person name="Porter C.F."/>
            <person name="Rogers A."/>
            <person name="Williams B."/>
            <person name="Antoshechkin I."/>
            <person name="Lee M.M."/>
            <person name="Goodwin Z."/>
            <person name="Lu X."/>
            <person name="Lewis E.E."/>
            <person name="Goodrich-Blair H."/>
            <person name="Stock S.P."/>
            <person name="Adams B.J."/>
            <person name="Sternberg P.W."/>
            <person name="Mortazavi A."/>
        </authorList>
    </citation>
    <scope>NUCLEOTIDE SEQUENCE [LARGE SCALE GENOMIC DNA]</scope>
    <source>
        <strain evidence="2 3">ALL</strain>
    </source>
</reference>
<dbReference type="Gene3D" id="1.20.1270.60">
    <property type="entry name" value="Arfaptin homology (AH) domain/BAR domain"/>
    <property type="match status" value="1"/>
</dbReference>
<dbReference type="InterPro" id="IPR030798">
    <property type="entry name" value="Arfaptin_fam"/>
</dbReference>
<dbReference type="InterPro" id="IPR010504">
    <property type="entry name" value="AH_dom"/>
</dbReference>
<dbReference type="STRING" id="34508.A0A4U5N334"/>
<dbReference type="PANTHER" id="PTHR12141">
    <property type="entry name" value="ARFAPTIN-RELATED"/>
    <property type="match status" value="1"/>
</dbReference>
<accession>A0A4U5N334</accession>
<keyword evidence="3" id="KW-1185">Reference proteome</keyword>
<dbReference type="GO" id="GO:0006886">
    <property type="term" value="P:intracellular protein transport"/>
    <property type="evidence" value="ECO:0007669"/>
    <property type="project" value="TreeGrafter"/>
</dbReference>
<dbReference type="InterPro" id="IPR027267">
    <property type="entry name" value="AH/BAR_dom_sf"/>
</dbReference>
<protein>
    <recommendedName>
        <fullName evidence="1">AH domain-containing protein</fullName>
    </recommendedName>
</protein>
<feature type="domain" description="AH" evidence="1">
    <location>
        <begin position="81"/>
        <end position="287"/>
    </location>
</feature>
<dbReference type="GO" id="GO:0032588">
    <property type="term" value="C:trans-Golgi network membrane"/>
    <property type="evidence" value="ECO:0007669"/>
    <property type="project" value="TreeGrafter"/>
</dbReference>
<dbReference type="AlphaFoldDB" id="A0A4U5N334"/>
<dbReference type="SUPFAM" id="SSF103657">
    <property type="entry name" value="BAR/IMD domain-like"/>
    <property type="match status" value="1"/>
</dbReference>
<evidence type="ECO:0000313" key="2">
    <source>
        <dbReference type="EMBL" id="TKR76674.1"/>
    </source>
</evidence>
<dbReference type="Proteomes" id="UP000298663">
    <property type="component" value="Unassembled WGS sequence"/>
</dbReference>
<proteinExistence type="predicted"/>
<dbReference type="EMBL" id="AZBU02000005">
    <property type="protein sequence ID" value="TKR76674.1"/>
    <property type="molecule type" value="Genomic_DNA"/>
</dbReference>
<gene>
    <name evidence="2" type="ORF">L596_017783</name>
</gene>
<dbReference type="Pfam" id="PF06456">
    <property type="entry name" value="Arfaptin"/>
    <property type="match status" value="1"/>
</dbReference>
<dbReference type="GO" id="GO:0019904">
    <property type="term" value="F:protein domain specific binding"/>
    <property type="evidence" value="ECO:0007669"/>
    <property type="project" value="InterPro"/>
</dbReference>
<evidence type="ECO:0000259" key="1">
    <source>
        <dbReference type="PROSITE" id="PS50870"/>
    </source>
</evidence>